<comment type="similarity">
    <text evidence="2 10">Belongs to the zinc-containing alcohol dehydrogenase family.</text>
</comment>
<dbReference type="SUPFAM" id="SSF50129">
    <property type="entry name" value="GroES-like"/>
    <property type="match status" value="2"/>
</dbReference>
<evidence type="ECO:0000313" key="12">
    <source>
        <dbReference type="EMBL" id="ORA26275.1"/>
    </source>
</evidence>
<comment type="cofactor">
    <cofactor evidence="1 10">
        <name>Zn(2+)</name>
        <dbReference type="ChEBI" id="CHEBI:29105"/>
    </cofactor>
</comment>
<dbReference type="InterPro" id="IPR002328">
    <property type="entry name" value="ADH_Zn_CS"/>
</dbReference>
<evidence type="ECO:0000256" key="7">
    <source>
        <dbReference type="ARBA" id="ARBA00023027"/>
    </source>
</evidence>
<dbReference type="GO" id="GO:0046294">
    <property type="term" value="P:formaldehyde catabolic process"/>
    <property type="evidence" value="ECO:0007669"/>
    <property type="project" value="TreeGrafter"/>
</dbReference>
<evidence type="ECO:0000256" key="9">
    <source>
        <dbReference type="ARBA" id="ARBA00049243"/>
    </source>
</evidence>
<comment type="catalytic activity">
    <reaction evidence="9">
        <text>a primary alcohol + NAD(+) = an aldehyde + NADH + H(+)</text>
        <dbReference type="Rhea" id="RHEA:10736"/>
        <dbReference type="ChEBI" id="CHEBI:15378"/>
        <dbReference type="ChEBI" id="CHEBI:15734"/>
        <dbReference type="ChEBI" id="CHEBI:17478"/>
        <dbReference type="ChEBI" id="CHEBI:57540"/>
        <dbReference type="ChEBI" id="CHEBI:57945"/>
        <dbReference type="EC" id="1.1.1.1"/>
    </reaction>
</comment>
<dbReference type="InterPro" id="IPR020843">
    <property type="entry name" value="ER"/>
</dbReference>
<evidence type="ECO:0000256" key="8">
    <source>
        <dbReference type="ARBA" id="ARBA00049164"/>
    </source>
</evidence>
<keyword evidence="4 10" id="KW-0479">Metal-binding</keyword>
<dbReference type="Gene3D" id="3.90.180.10">
    <property type="entry name" value="Medium-chain alcohol dehydrogenases, catalytic domain"/>
    <property type="match status" value="1"/>
</dbReference>
<sequence length="369" mass="38738">MKTKAAVLTGLHQEYQVREIDVAEPRAGEALVRMKVSGLCHSDEHNKCGGTSLPIVGGHEGSGVVEAVGPGVTRLEVGDHVGVSWIPSCGRCRWCVTGHSNLCDLGANLATGVLANGGLRYSMDGVPIGGIAATGTFSQFLVADERSLVKVDKDIPLEWVSLVTCGVTTGWGSVVNAGQVREGDVVAIYGCGGIGSSAVQAAVNSGAQTVAAVDPVAMKLEFAQKLGADRTYDNAADAHTDILALTCGVGADVAVVTVGKVTSEVVRAAFDITRKGGTVVLTGVSDYYDDNTIELPGTWLTLFQKKLVGTLYGNCNPHVDIPRLLGLAKRGKLRLDDFITRRYTLDQINQGYADLLAGHNIRGVILHDD</sequence>
<keyword evidence="5 10" id="KW-0862">Zinc</keyword>
<evidence type="ECO:0000256" key="2">
    <source>
        <dbReference type="ARBA" id="ARBA00008072"/>
    </source>
</evidence>
<feature type="domain" description="Enoyl reductase (ER)" evidence="11">
    <location>
        <begin position="10"/>
        <end position="365"/>
    </location>
</feature>
<organism evidence="12 13">
    <name type="scientific">Mycobacterium aquaticum</name>
    <dbReference type="NCBI Taxonomy" id="1927124"/>
    <lineage>
        <taxon>Bacteria</taxon>
        <taxon>Bacillati</taxon>
        <taxon>Actinomycetota</taxon>
        <taxon>Actinomycetes</taxon>
        <taxon>Mycobacteriales</taxon>
        <taxon>Mycobacteriaceae</taxon>
        <taxon>Mycobacterium</taxon>
    </lineage>
</organism>
<name>A0A1X0A8N4_9MYCO</name>
<dbReference type="Pfam" id="PF00107">
    <property type="entry name" value="ADH_zinc_N"/>
    <property type="match status" value="1"/>
</dbReference>
<dbReference type="Gene3D" id="3.40.50.720">
    <property type="entry name" value="NAD(P)-binding Rossmann-like Domain"/>
    <property type="match status" value="1"/>
</dbReference>
<dbReference type="GO" id="GO:0051903">
    <property type="term" value="F:S-(hydroxymethyl)glutathione dehydrogenase [NAD(P)+] activity"/>
    <property type="evidence" value="ECO:0007669"/>
    <property type="project" value="TreeGrafter"/>
</dbReference>
<keyword evidence="13" id="KW-1185">Reference proteome</keyword>
<reference evidence="12 13" key="1">
    <citation type="submission" date="2017-02" db="EMBL/GenBank/DDBJ databases">
        <title>The new phylogeny of genus Mycobacterium.</title>
        <authorList>
            <person name="Tortoli E."/>
            <person name="Trovato A."/>
            <person name="Cirillo D.M."/>
        </authorList>
    </citation>
    <scope>NUCLEOTIDE SEQUENCE [LARGE SCALE GENOMIC DNA]</scope>
    <source>
        <strain evidence="12 13">RW6</strain>
    </source>
</reference>
<accession>A0A1X0A8N4</accession>
<dbReference type="STRING" id="1927124.BST13_31935"/>
<evidence type="ECO:0000256" key="4">
    <source>
        <dbReference type="ARBA" id="ARBA00022723"/>
    </source>
</evidence>
<comment type="caution">
    <text evidence="12">The sequence shown here is derived from an EMBL/GenBank/DDBJ whole genome shotgun (WGS) entry which is preliminary data.</text>
</comment>
<protein>
    <recommendedName>
        <fullName evidence="3">alcohol dehydrogenase</fullName>
        <ecNumber evidence="3">1.1.1.1</ecNumber>
    </recommendedName>
</protein>
<dbReference type="InterPro" id="IPR036291">
    <property type="entry name" value="NAD(P)-bd_dom_sf"/>
</dbReference>
<dbReference type="InterPro" id="IPR011032">
    <property type="entry name" value="GroES-like_sf"/>
</dbReference>
<dbReference type="InterPro" id="IPR013149">
    <property type="entry name" value="ADH-like_C"/>
</dbReference>
<proteinExistence type="inferred from homology"/>
<dbReference type="PROSITE" id="PS00059">
    <property type="entry name" value="ADH_ZINC"/>
    <property type="match status" value="1"/>
</dbReference>
<evidence type="ECO:0000256" key="6">
    <source>
        <dbReference type="ARBA" id="ARBA00023002"/>
    </source>
</evidence>
<dbReference type="PANTHER" id="PTHR43880:SF12">
    <property type="entry name" value="ALCOHOL DEHYDROGENASE CLASS-3"/>
    <property type="match status" value="1"/>
</dbReference>
<dbReference type="OrthoDB" id="334894at2"/>
<dbReference type="Proteomes" id="UP000192448">
    <property type="component" value="Unassembled WGS sequence"/>
</dbReference>
<evidence type="ECO:0000256" key="10">
    <source>
        <dbReference type="RuleBase" id="RU361277"/>
    </source>
</evidence>
<dbReference type="EMBL" id="MVHF01000050">
    <property type="protein sequence ID" value="ORA26275.1"/>
    <property type="molecule type" value="Genomic_DNA"/>
</dbReference>
<evidence type="ECO:0000256" key="1">
    <source>
        <dbReference type="ARBA" id="ARBA00001947"/>
    </source>
</evidence>
<dbReference type="PANTHER" id="PTHR43880">
    <property type="entry name" value="ALCOHOL DEHYDROGENASE"/>
    <property type="match status" value="1"/>
</dbReference>
<gene>
    <name evidence="12" type="ORF">BST13_31935</name>
</gene>
<evidence type="ECO:0000256" key="5">
    <source>
        <dbReference type="ARBA" id="ARBA00022833"/>
    </source>
</evidence>
<evidence type="ECO:0000259" key="11">
    <source>
        <dbReference type="SMART" id="SM00829"/>
    </source>
</evidence>
<dbReference type="Pfam" id="PF08240">
    <property type="entry name" value="ADH_N"/>
    <property type="match status" value="1"/>
</dbReference>
<dbReference type="GO" id="GO:0005829">
    <property type="term" value="C:cytosol"/>
    <property type="evidence" value="ECO:0007669"/>
    <property type="project" value="TreeGrafter"/>
</dbReference>
<dbReference type="GO" id="GO:0004022">
    <property type="term" value="F:alcohol dehydrogenase (NAD+) activity"/>
    <property type="evidence" value="ECO:0007669"/>
    <property type="project" value="UniProtKB-EC"/>
</dbReference>
<dbReference type="InterPro" id="IPR013154">
    <property type="entry name" value="ADH-like_N"/>
</dbReference>
<dbReference type="CDD" id="cd08279">
    <property type="entry name" value="Zn_ADH_class_III"/>
    <property type="match status" value="1"/>
</dbReference>
<evidence type="ECO:0000256" key="3">
    <source>
        <dbReference type="ARBA" id="ARBA00013190"/>
    </source>
</evidence>
<dbReference type="AlphaFoldDB" id="A0A1X0A8N4"/>
<keyword evidence="7" id="KW-0520">NAD</keyword>
<keyword evidence="6" id="KW-0560">Oxidoreductase</keyword>
<dbReference type="InterPro" id="IPR023921">
    <property type="entry name" value="ADH_Zn_actinomycetes"/>
</dbReference>
<dbReference type="SMART" id="SM00829">
    <property type="entry name" value="PKS_ER"/>
    <property type="match status" value="1"/>
</dbReference>
<dbReference type="EC" id="1.1.1.1" evidence="3"/>
<dbReference type="GO" id="GO:0008270">
    <property type="term" value="F:zinc ion binding"/>
    <property type="evidence" value="ECO:0007669"/>
    <property type="project" value="InterPro"/>
</dbReference>
<dbReference type="NCBIfam" id="TIGR03989">
    <property type="entry name" value="Rxyl_3153"/>
    <property type="match status" value="1"/>
</dbReference>
<comment type="catalytic activity">
    <reaction evidence="8">
        <text>a secondary alcohol + NAD(+) = a ketone + NADH + H(+)</text>
        <dbReference type="Rhea" id="RHEA:10740"/>
        <dbReference type="ChEBI" id="CHEBI:15378"/>
        <dbReference type="ChEBI" id="CHEBI:17087"/>
        <dbReference type="ChEBI" id="CHEBI:35681"/>
        <dbReference type="ChEBI" id="CHEBI:57540"/>
        <dbReference type="ChEBI" id="CHEBI:57945"/>
        <dbReference type="EC" id="1.1.1.1"/>
    </reaction>
</comment>
<evidence type="ECO:0000313" key="13">
    <source>
        <dbReference type="Proteomes" id="UP000192448"/>
    </source>
</evidence>
<dbReference type="SUPFAM" id="SSF51735">
    <property type="entry name" value="NAD(P)-binding Rossmann-fold domains"/>
    <property type="match status" value="1"/>
</dbReference>